<protein>
    <submittedName>
        <fullName evidence="1">Uncharacterized protein</fullName>
    </submittedName>
</protein>
<name>A0AC60P6X2_IXOPE</name>
<reference evidence="1 2" key="1">
    <citation type="journal article" date="2020" name="Cell">
        <title>Large-Scale Comparative Analyses of Tick Genomes Elucidate Their Genetic Diversity and Vector Capacities.</title>
        <authorList>
            <consortium name="Tick Genome and Microbiome Consortium (TIGMIC)"/>
            <person name="Jia N."/>
            <person name="Wang J."/>
            <person name="Shi W."/>
            <person name="Du L."/>
            <person name="Sun Y."/>
            <person name="Zhan W."/>
            <person name="Jiang J.F."/>
            <person name="Wang Q."/>
            <person name="Zhang B."/>
            <person name="Ji P."/>
            <person name="Bell-Sakyi L."/>
            <person name="Cui X.M."/>
            <person name="Yuan T.T."/>
            <person name="Jiang B.G."/>
            <person name="Yang W.F."/>
            <person name="Lam T.T."/>
            <person name="Chang Q.C."/>
            <person name="Ding S.J."/>
            <person name="Wang X.J."/>
            <person name="Zhu J.G."/>
            <person name="Ruan X.D."/>
            <person name="Zhao L."/>
            <person name="Wei J.T."/>
            <person name="Ye R.Z."/>
            <person name="Que T.C."/>
            <person name="Du C.H."/>
            <person name="Zhou Y.H."/>
            <person name="Cheng J.X."/>
            <person name="Dai P.F."/>
            <person name="Guo W.B."/>
            <person name="Han X.H."/>
            <person name="Huang E.J."/>
            <person name="Li L.F."/>
            <person name="Wei W."/>
            <person name="Gao Y.C."/>
            <person name="Liu J.Z."/>
            <person name="Shao H.Z."/>
            <person name="Wang X."/>
            <person name="Wang C.C."/>
            <person name="Yang T.C."/>
            <person name="Huo Q.B."/>
            <person name="Li W."/>
            <person name="Chen H.Y."/>
            <person name="Chen S.E."/>
            <person name="Zhou L.G."/>
            <person name="Ni X.B."/>
            <person name="Tian J.H."/>
            <person name="Sheng Y."/>
            <person name="Liu T."/>
            <person name="Pan Y.S."/>
            <person name="Xia L.Y."/>
            <person name="Li J."/>
            <person name="Zhao F."/>
            <person name="Cao W.C."/>
        </authorList>
    </citation>
    <scope>NUCLEOTIDE SEQUENCE [LARGE SCALE GENOMIC DNA]</scope>
    <source>
        <strain evidence="1">Iper-2018</strain>
    </source>
</reference>
<organism evidence="1 2">
    <name type="scientific">Ixodes persulcatus</name>
    <name type="common">Taiga tick</name>
    <dbReference type="NCBI Taxonomy" id="34615"/>
    <lineage>
        <taxon>Eukaryota</taxon>
        <taxon>Metazoa</taxon>
        <taxon>Ecdysozoa</taxon>
        <taxon>Arthropoda</taxon>
        <taxon>Chelicerata</taxon>
        <taxon>Arachnida</taxon>
        <taxon>Acari</taxon>
        <taxon>Parasitiformes</taxon>
        <taxon>Ixodida</taxon>
        <taxon>Ixodoidea</taxon>
        <taxon>Ixodidae</taxon>
        <taxon>Ixodinae</taxon>
        <taxon>Ixodes</taxon>
    </lineage>
</organism>
<sequence length="712" mass="79072">MELVDEGEGLMLRLKRVKSVTLAAVFATVVFVGPPWAPDFQQAGLECLTRAPCMHGSQTSRPNFRRRRELSTPVVGPWGSRGYRYLGPGNPLDNGEPVDEDDLIARNHDNRYSEASSDQDIFASDKDAVHDFVVTGLCEAALHLLNLRVSSVNVERAFSKPRVNNRKERAWINEENLGKNRNIPFGISPWGPTGGQEPRAEGTLGEAALEKGDKFHALKQRHTYFQEKPSDEMSSRSWAKSRKTTGRNSRDQSVRMRRLRPRQVLCSHCRAICNENSENVQLGSLKKEALPVVSPCLPVPKCEPEARLPPKTGVAHDEDVMIMQTSPSPRTEESPTRTVYASMAESLELKNAQLPAGAEEFQSKSEYQAVALVPPAVNRMILRKRKWTDADDIGRSSGLVELARPQSKLVRAALTKTSPVIKISFANPQGKGTVVKIPAKLTGPSDTDGDSSMDYVGLRDTSSTRAAKKALKKARRDHHKSPLLASPSLAKHKHHKHKVKRKRRHREPDEPRNDVENSPSYGLDEGPAEGFLGEGRSHKLSISLRRLGAKAYMRCSPKYDDLLASSGSGSECGDVPEFPKLDPLREMDKVKPLMMRISTHNVKRCTLDGGREMAVGDIVWGKIHGFPWWPGKVLALSVSQRDNGATINQQAHVAWFGSSTSSYMPCQQLSPFLDDFKSRYNKKKRGPYKEAIRQATLEAAACQELPPELALL</sequence>
<proteinExistence type="predicted"/>
<accession>A0AC60P6X2</accession>
<keyword evidence="2" id="KW-1185">Reference proteome</keyword>
<dbReference type="Proteomes" id="UP000805193">
    <property type="component" value="Unassembled WGS sequence"/>
</dbReference>
<gene>
    <name evidence="1" type="ORF">HPB47_007651</name>
</gene>
<dbReference type="EMBL" id="JABSTQ010011100">
    <property type="protein sequence ID" value="KAG0415203.1"/>
    <property type="molecule type" value="Genomic_DNA"/>
</dbReference>
<evidence type="ECO:0000313" key="1">
    <source>
        <dbReference type="EMBL" id="KAG0415203.1"/>
    </source>
</evidence>
<evidence type="ECO:0000313" key="2">
    <source>
        <dbReference type="Proteomes" id="UP000805193"/>
    </source>
</evidence>
<comment type="caution">
    <text evidence="1">The sequence shown here is derived from an EMBL/GenBank/DDBJ whole genome shotgun (WGS) entry which is preliminary data.</text>
</comment>